<dbReference type="GO" id="GO:0006508">
    <property type="term" value="P:proteolysis"/>
    <property type="evidence" value="ECO:0007669"/>
    <property type="project" value="UniProtKB-KW"/>
</dbReference>
<feature type="signal peptide" evidence="1">
    <location>
        <begin position="1"/>
        <end position="18"/>
    </location>
</feature>
<dbReference type="EMBL" id="GADI01002186">
    <property type="protein sequence ID" value="JAA71622.1"/>
    <property type="molecule type" value="mRNA"/>
</dbReference>
<accession>A0A0K8RKL4</accession>
<dbReference type="AlphaFoldDB" id="A0A0K8RKL4"/>
<name>A0A0K8RKL4_IXORI</name>
<evidence type="ECO:0000256" key="1">
    <source>
        <dbReference type="SAM" id="SignalP"/>
    </source>
</evidence>
<keyword evidence="1" id="KW-0732">Signal</keyword>
<dbReference type="InterPro" id="IPR024079">
    <property type="entry name" value="MetalloPept_cat_dom_sf"/>
</dbReference>
<reference evidence="2" key="1">
    <citation type="submission" date="2012-12" db="EMBL/GenBank/DDBJ databases">
        <title>Identification and characterization of a phenylalanine ammonia-lyase gene family in Isatis indigotica Fort.</title>
        <authorList>
            <person name="Liu Q."/>
            <person name="Chen J."/>
            <person name="Zhou X."/>
            <person name="Di P."/>
            <person name="Xiao Y."/>
            <person name="Xuan H."/>
            <person name="Zhang L."/>
            <person name="Chen W."/>
        </authorList>
    </citation>
    <scope>NUCLEOTIDE SEQUENCE</scope>
    <source>
        <tissue evidence="2">Salivary gland</tissue>
    </source>
</reference>
<evidence type="ECO:0000313" key="2">
    <source>
        <dbReference type="EMBL" id="JAA71622.1"/>
    </source>
</evidence>
<organism evidence="2">
    <name type="scientific">Ixodes ricinus</name>
    <name type="common">Common tick</name>
    <name type="synonym">Acarus ricinus</name>
    <dbReference type="NCBI Taxonomy" id="34613"/>
    <lineage>
        <taxon>Eukaryota</taxon>
        <taxon>Metazoa</taxon>
        <taxon>Ecdysozoa</taxon>
        <taxon>Arthropoda</taxon>
        <taxon>Chelicerata</taxon>
        <taxon>Arachnida</taxon>
        <taxon>Acari</taxon>
        <taxon>Parasitiformes</taxon>
        <taxon>Ixodida</taxon>
        <taxon>Ixodoidea</taxon>
        <taxon>Ixodidae</taxon>
        <taxon>Ixodinae</taxon>
        <taxon>Ixodes</taxon>
    </lineage>
</organism>
<dbReference type="GO" id="GO:0008237">
    <property type="term" value="F:metallopeptidase activity"/>
    <property type="evidence" value="ECO:0007669"/>
    <property type="project" value="UniProtKB-KW"/>
</dbReference>
<keyword evidence="2" id="KW-0482">Metalloprotease</keyword>
<dbReference type="Gene3D" id="3.40.390.10">
    <property type="entry name" value="Collagenase (Catalytic Domain)"/>
    <property type="match status" value="1"/>
</dbReference>
<feature type="chain" id="PRO_5005518467" evidence="1">
    <location>
        <begin position="19"/>
        <end position="249"/>
    </location>
</feature>
<protein>
    <submittedName>
        <fullName evidence="2">Putative metalloprotease</fullName>
    </submittedName>
</protein>
<keyword evidence="2" id="KW-0378">Hydrolase</keyword>
<dbReference type="SUPFAM" id="SSF55486">
    <property type="entry name" value="Metalloproteases ('zincins'), catalytic domain"/>
    <property type="match status" value="1"/>
</dbReference>
<keyword evidence="2" id="KW-0645">Protease</keyword>
<proteinExistence type="evidence at transcript level"/>
<sequence length="249" mass="27773">MVLLKALLGLCFVAYGTSLNANLDGDTKMNSETSLIRIKREIYAGGSAQLELYILYSRGHKKRLTTKKDVLDYLRKFVNKINEIFQTQKHILHVTFKLVHATLWEPEMNPMYAEQLKSKLKKYAMKLETSWSKKHPGIPISAFLFLTTQPIINKTRNSQNGISGRIGGICLSEEKVAAATDDGNYSGVRAAAVQLSLLMGSVYDGQKPPGNDLVRGSDGAQNCKPEDGYLMGKWNTNVKSFELSRCTPH</sequence>